<evidence type="ECO:0000256" key="1">
    <source>
        <dbReference type="ARBA" id="ARBA00004370"/>
    </source>
</evidence>
<feature type="disulfide bond" evidence="6">
    <location>
        <begin position="507"/>
        <end position="517"/>
    </location>
</feature>
<feature type="domain" description="EGF-like" evidence="9">
    <location>
        <begin position="503"/>
        <end position="541"/>
    </location>
</feature>
<dbReference type="CDD" id="cd00054">
    <property type="entry name" value="EGF_CA"/>
    <property type="match status" value="1"/>
</dbReference>
<dbReference type="PROSITE" id="PS50262">
    <property type="entry name" value="G_PROTEIN_RECEP_F1_2"/>
    <property type="match status" value="1"/>
</dbReference>
<dbReference type="SMART" id="SM00192">
    <property type="entry name" value="LDLa"/>
    <property type="match status" value="4"/>
</dbReference>
<dbReference type="Gene3D" id="2.10.25.10">
    <property type="entry name" value="Laminin"/>
    <property type="match status" value="1"/>
</dbReference>
<evidence type="ECO:0000256" key="8">
    <source>
        <dbReference type="SAM" id="Phobius"/>
    </source>
</evidence>
<evidence type="ECO:0000256" key="3">
    <source>
        <dbReference type="ARBA" id="ARBA00022989"/>
    </source>
</evidence>
<reference evidence="11" key="1">
    <citation type="submission" date="2021-02" db="EMBL/GenBank/DDBJ databases">
        <authorList>
            <person name="Nowell W R."/>
        </authorList>
    </citation>
    <scope>NUCLEOTIDE SEQUENCE</scope>
</reference>
<keyword evidence="2 8" id="KW-0812">Transmembrane</keyword>
<dbReference type="PANTHER" id="PTHR22722">
    <property type="entry name" value="LOW-DENSITY LIPOPROTEIN RECEPTOR-RELATED PROTEIN 2-RELATED"/>
    <property type="match status" value="1"/>
</dbReference>
<feature type="disulfide bond" evidence="7">
    <location>
        <begin position="113"/>
        <end position="128"/>
    </location>
</feature>
<dbReference type="Gene3D" id="1.20.1070.10">
    <property type="entry name" value="Rhodopsin 7-helix transmembrane proteins"/>
    <property type="match status" value="1"/>
</dbReference>
<dbReference type="GO" id="GO:0016324">
    <property type="term" value="C:apical plasma membrane"/>
    <property type="evidence" value="ECO:0007669"/>
    <property type="project" value="TreeGrafter"/>
</dbReference>
<comment type="caution">
    <text evidence="11">The sequence shown here is derived from an EMBL/GenBank/DDBJ whole genome shotgun (WGS) entry which is preliminary data.</text>
</comment>
<dbReference type="InterPro" id="IPR017452">
    <property type="entry name" value="GPCR_Rhodpsn_7TM"/>
</dbReference>
<keyword evidence="6" id="KW-0245">EGF-like domain</keyword>
<name>A0A818MZC3_9BILA</name>
<dbReference type="GO" id="GO:0043235">
    <property type="term" value="C:receptor complex"/>
    <property type="evidence" value="ECO:0007669"/>
    <property type="project" value="TreeGrafter"/>
</dbReference>
<protein>
    <submittedName>
        <fullName evidence="11">Uncharacterized protein</fullName>
    </submittedName>
</protein>
<feature type="transmembrane region" description="Helical" evidence="8">
    <location>
        <begin position="965"/>
        <end position="983"/>
    </location>
</feature>
<dbReference type="Gene3D" id="4.10.400.10">
    <property type="entry name" value="Low-density Lipoprotein Receptor"/>
    <property type="match status" value="1"/>
</dbReference>
<keyword evidence="4 8" id="KW-0472">Membrane</keyword>
<dbReference type="PROSITE" id="PS01186">
    <property type="entry name" value="EGF_2"/>
    <property type="match status" value="1"/>
</dbReference>
<evidence type="ECO:0000256" key="7">
    <source>
        <dbReference type="PROSITE-ProRule" id="PRU00124"/>
    </source>
</evidence>
<dbReference type="InterPro" id="IPR002172">
    <property type="entry name" value="LDrepeatLR_classA_rpt"/>
</dbReference>
<evidence type="ECO:0000259" key="10">
    <source>
        <dbReference type="PROSITE" id="PS50262"/>
    </source>
</evidence>
<dbReference type="PROSITE" id="PS50026">
    <property type="entry name" value="EGF_3"/>
    <property type="match status" value="2"/>
</dbReference>
<evidence type="ECO:0000259" key="9">
    <source>
        <dbReference type="PROSITE" id="PS50026"/>
    </source>
</evidence>
<evidence type="ECO:0000256" key="2">
    <source>
        <dbReference type="ARBA" id="ARBA00022692"/>
    </source>
</evidence>
<dbReference type="PRINTS" id="PR00261">
    <property type="entry name" value="LDLRECEPTOR"/>
</dbReference>
<proteinExistence type="predicted"/>
<gene>
    <name evidence="11" type="ORF">FNK824_LOCUS3257</name>
</gene>
<feature type="domain" description="G-protein coupled receptors family 1 profile" evidence="10">
    <location>
        <begin position="861"/>
        <end position="1001"/>
    </location>
</feature>
<feature type="transmembrane region" description="Helical" evidence="8">
    <location>
        <begin position="842"/>
        <end position="869"/>
    </location>
</feature>
<evidence type="ECO:0000313" key="11">
    <source>
        <dbReference type="EMBL" id="CAF3597773.1"/>
    </source>
</evidence>
<evidence type="ECO:0000256" key="4">
    <source>
        <dbReference type="ARBA" id="ARBA00023136"/>
    </source>
</evidence>
<feature type="disulfide bond" evidence="6">
    <location>
        <begin position="531"/>
        <end position="540"/>
    </location>
</feature>
<dbReference type="AlphaFoldDB" id="A0A818MZC3"/>
<comment type="caution">
    <text evidence="6">Lacks conserved residue(s) required for the propagation of feature annotation.</text>
</comment>
<dbReference type="PROSITE" id="PS50068">
    <property type="entry name" value="LDLRA_2"/>
    <property type="match status" value="3"/>
</dbReference>
<sequence length="1001" mass="116240">MITFKELHKYGVTSAQLLNWSAPINIAEQYEMDDVNSMNVFYNCSLPWFGPKCQYKFNYELSLPFDDIVRLNFFTRDKSPKVFQHSYMGTCYPFLTNCYHDSLLMCLDWREICDGKFDCDNGEDEQYCQTLEISECPHDTYRCHYGAQCIPLEFIMDGPASADCLDGTDEMELYEEKLYYSERCPTLINCAINIGLNNGLTCCPFNDVFTRCSTTGIDQSCSHPSLFHCPLSLKCISIHRLVDGVSDCYFGEDEVFPTCQLNDSRRFTCKSEPNKCLSPIALYNGKADCKNNEDEMTETQRNILHGYIPFGLLCDGINDSLLLELNETDETNCEYWPCNNPYTRCNAFRNCFNEIWYCNRGILIRFNINETKKCLCPPSYFGNRCQWQNQRISLTLQLAYRTVSYTIAVFQIIILLIDEQRQISSYYEQITYVPKRDCDTKFNLYILYPDRPKNFSTNYSIHIDIFDKILLTYVASWYLSIPFQFLPVNRIATQLFIPSISLITKSCSLYCGKHGRCVQYINKNSSYFCQCNQGYSGLQCNIKYNCSCSSDSFCLTSSICICPLNKFGSKCYLKHSICKKSNNPCQNNGLCIPIDDRKGLNQFTCLCNEHFYGTRCENMKNRIDIEFDDNKISMMSFVFIHFITAIENDNHQHTTILKKIIFDQNIITVFITHSFHVVFIELTNQTYYLGVLREKFIESEHIQTRILSNYQCLSINELMNNTFLNYSFIHRVKYYPYLCQQQKQLKCFYDNRYMCICDINHFSNCFTFNHTLSYDCHGENICENGGLCFQDNIKCPILSICACLECYYGTKCQFSTRGFVLSLDYILGYHIKPNVLFHRQPFVIKISLIIIVFMFILGMINGILSIAIFCKENIRQTGCSLYLLASSCNSLLLIIVLVIKFSQLILSQTAVLTNRTFLTLNCILLDMILKVLVASNDWFYRCVALERVFTVINGIKFNQVKSKQIAKWIILCVFLLTIITHIHDPIHRQLINDSDGDEQRL</sequence>
<dbReference type="InterPro" id="IPR036055">
    <property type="entry name" value="LDL_receptor-like_sf"/>
</dbReference>
<feature type="domain" description="EGF-like" evidence="9">
    <location>
        <begin position="574"/>
        <end position="617"/>
    </location>
</feature>
<evidence type="ECO:0000313" key="12">
    <source>
        <dbReference type="Proteomes" id="UP000663874"/>
    </source>
</evidence>
<dbReference type="SUPFAM" id="SSF57424">
    <property type="entry name" value="LDL receptor-like module"/>
    <property type="match status" value="2"/>
</dbReference>
<dbReference type="Proteomes" id="UP000663874">
    <property type="component" value="Unassembled WGS sequence"/>
</dbReference>
<feature type="disulfide bond" evidence="6">
    <location>
        <begin position="607"/>
        <end position="616"/>
    </location>
</feature>
<dbReference type="EMBL" id="CAJOBE010000214">
    <property type="protein sequence ID" value="CAF3597773.1"/>
    <property type="molecule type" value="Genomic_DNA"/>
</dbReference>
<feature type="transmembrane region" description="Helical" evidence="8">
    <location>
        <begin position="881"/>
        <end position="899"/>
    </location>
</feature>
<dbReference type="InterPro" id="IPR000742">
    <property type="entry name" value="EGF"/>
</dbReference>
<evidence type="ECO:0000256" key="5">
    <source>
        <dbReference type="ARBA" id="ARBA00023157"/>
    </source>
</evidence>
<keyword evidence="3 8" id="KW-1133">Transmembrane helix</keyword>
<dbReference type="GO" id="GO:0006898">
    <property type="term" value="P:receptor-mediated endocytosis"/>
    <property type="evidence" value="ECO:0007669"/>
    <property type="project" value="TreeGrafter"/>
</dbReference>
<dbReference type="GO" id="GO:0042562">
    <property type="term" value="F:hormone binding"/>
    <property type="evidence" value="ECO:0007669"/>
    <property type="project" value="TreeGrafter"/>
</dbReference>
<dbReference type="InterPro" id="IPR051221">
    <property type="entry name" value="LDLR-related"/>
</dbReference>
<comment type="subcellular location">
    <subcellularLocation>
        <location evidence="1">Membrane</location>
    </subcellularLocation>
</comment>
<dbReference type="PROSITE" id="PS00022">
    <property type="entry name" value="EGF_1"/>
    <property type="match status" value="3"/>
</dbReference>
<evidence type="ECO:0000256" key="6">
    <source>
        <dbReference type="PROSITE-ProRule" id="PRU00076"/>
    </source>
</evidence>
<organism evidence="11 12">
    <name type="scientific">Rotaria sordida</name>
    <dbReference type="NCBI Taxonomy" id="392033"/>
    <lineage>
        <taxon>Eukaryota</taxon>
        <taxon>Metazoa</taxon>
        <taxon>Spiralia</taxon>
        <taxon>Gnathifera</taxon>
        <taxon>Rotifera</taxon>
        <taxon>Eurotatoria</taxon>
        <taxon>Bdelloidea</taxon>
        <taxon>Philodinida</taxon>
        <taxon>Philodinidae</taxon>
        <taxon>Rotaria</taxon>
    </lineage>
</organism>
<accession>A0A818MZC3</accession>
<dbReference type="SUPFAM" id="SSF57196">
    <property type="entry name" value="EGF/Laminin"/>
    <property type="match status" value="1"/>
</dbReference>
<keyword evidence="5 6" id="KW-1015">Disulfide bond</keyword>
<dbReference type="CDD" id="cd00112">
    <property type="entry name" value="LDLa"/>
    <property type="match status" value="1"/>
</dbReference>
<dbReference type="SMART" id="SM00181">
    <property type="entry name" value="EGF"/>
    <property type="match status" value="4"/>
</dbReference>
<dbReference type="PANTHER" id="PTHR22722:SF14">
    <property type="entry name" value="MEGALIN, ISOFORM A"/>
    <property type="match status" value="1"/>
</dbReference>